<accession>A0AAV0R946</accession>
<protein>
    <submittedName>
        <fullName evidence="2">Uncharacterized protein</fullName>
    </submittedName>
</protein>
<keyword evidence="1" id="KW-0472">Membrane</keyword>
<evidence type="ECO:0000313" key="3">
    <source>
        <dbReference type="Proteomes" id="UP001154282"/>
    </source>
</evidence>
<proteinExistence type="predicted"/>
<organism evidence="2 3">
    <name type="scientific">Linum tenue</name>
    <dbReference type="NCBI Taxonomy" id="586396"/>
    <lineage>
        <taxon>Eukaryota</taxon>
        <taxon>Viridiplantae</taxon>
        <taxon>Streptophyta</taxon>
        <taxon>Embryophyta</taxon>
        <taxon>Tracheophyta</taxon>
        <taxon>Spermatophyta</taxon>
        <taxon>Magnoliopsida</taxon>
        <taxon>eudicotyledons</taxon>
        <taxon>Gunneridae</taxon>
        <taxon>Pentapetalae</taxon>
        <taxon>rosids</taxon>
        <taxon>fabids</taxon>
        <taxon>Malpighiales</taxon>
        <taxon>Linaceae</taxon>
        <taxon>Linum</taxon>
    </lineage>
</organism>
<evidence type="ECO:0000313" key="2">
    <source>
        <dbReference type="EMBL" id="CAI0554078.1"/>
    </source>
</evidence>
<sequence length="51" mass="6094">MKPQNQSAHCPISILSKSLMFSFLFLSLLRETKQWNKKKILIKNQKYFAKH</sequence>
<reference evidence="2" key="1">
    <citation type="submission" date="2022-08" db="EMBL/GenBank/DDBJ databases">
        <authorList>
            <person name="Gutierrez-Valencia J."/>
        </authorList>
    </citation>
    <scope>NUCLEOTIDE SEQUENCE</scope>
</reference>
<keyword evidence="1" id="KW-1133">Transmembrane helix</keyword>
<dbReference type="EMBL" id="CAMGYJ010000010">
    <property type="protein sequence ID" value="CAI0554078.1"/>
    <property type="molecule type" value="Genomic_DNA"/>
</dbReference>
<keyword evidence="3" id="KW-1185">Reference proteome</keyword>
<name>A0AAV0R946_9ROSI</name>
<keyword evidence="1" id="KW-0812">Transmembrane</keyword>
<dbReference type="Proteomes" id="UP001154282">
    <property type="component" value="Unassembled WGS sequence"/>
</dbReference>
<feature type="transmembrane region" description="Helical" evidence="1">
    <location>
        <begin position="12"/>
        <end position="29"/>
    </location>
</feature>
<evidence type="ECO:0000256" key="1">
    <source>
        <dbReference type="SAM" id="Phobius"/>
    </source>
</evidence>
<dbReference type="AlphaFoldDB" id="A0AAV0R946"/>
<comment type="caution">
    <text evidence="2">The sequence shown here is derived from an EMBL/GenBank/DDBJ whole genome shotgun (WGS) entry which is preliminary data.</text>
</comment>
<gene>
    <name evidence="2" type="ORF">LITE_LOCUS47066</name>
</gene>